<dbReference type="SUPFAM" id="SSF56935">
    <property type="entry name" value="Porins"/>
    <property type="match status" value="1"/>
</dbReference>
<protein>
    <submittedName>
        <fullName evidence="1">Uncharacterized protein</fullName>
    </submittedName>
</protein>
<sequence>MKLQAGDYGYGRGDFWVGGPVAGFRLGLGGFYRQDNGVRDPGYTADQGGQIRFSIGKDFENGSIDFNVKHIDDNIIFFLGIP</sequence>
<reference evidence="1" key="1">
    <citation type="submission" date="2021-01" db="EMBL/GenBank/DDBJ databases">
        <title>Genome sequence of Phenylobacterium sp. 20VBR1 isolated from a valley glaceir, Ny-Alesund, Svalbard.</title>
        <authorList>
            <person name="Thomas F.A."/>
            <person name="Krishnan K.P."/>
            <person name="Sinha R.K."/>
        </authorList>
    </citation>
    <scope>NUCLEOTIDE SEQUENCE</scope>
    <source>
        <strain evidence="1">20VBR1</strain>
    </source>
</reference>
<organism evidence="1">
    <name type="scientific">Phenylobacterium glaciei</name>
    <dbReference type="NCBI Taxonomy" id="2803784"/>
    <lineage>
        <taxon>Bacteria</taxon>
        <taxon>Pseudomonadati</taxon>
        <taxon>Pseudomonadota</taxon>
        <taxon>Alphaproteobacteria</taxon>
        <taxon>Caulobacterales</taxon>
        <taxon>Caulobacteraceae</taxon>
        <taxon>Phenylobacterium</taxon>
    </lineage>
</organism>
<gene>
    <name evidence="1" type="ORF">JKL49_12015</name>
</gene>
<name>A0A974P737_9CAUL</name>
<dbReference type="EMBL" id="CP068570">
    <property type="protein sequence ID" value="QQZ51630.1"/>
    <property type="molecule type" value="Genomic_DNA"/>
</dbReference>
<accession>A0A974P737</accession>
<proteinExistence type="predicted"/>
<evidence type="ECO:0000313" key="1">
    <source>
        <dbReference type="EMBL" id="QQZ51630.1"/>
    </source>
</evidence>
<dbReference type="AlphaFoldDB" id="A0A974P737"/>